<dbReference type="InterPro" id="IPR013783">
    <property type="entry name" value="Ig-like_fold"/>
</dbReference>
<gene>
    <name evidence="7" type="primary">LOC129339975</name>
</gene>
<dbReference type="InterPro" id="IPR007110">
    <property type="entry name" value="Ig-like_dom"/>
</dbReference>
<dbReference type="GO" id="GO:0005576">
    <property type="term" value="C:extracellular region"/>
    <property type="evidence" value="ECO:0007669"/>
    <property type="project" value="UniProtKB-ARBA"/>
</dbReference>
<evidence type="ECO:0000313" key="6">
    <source>
        <dbReference type="Proteomes" id="UP001190640"/>
    </source>
</evidence>
<dbReference type="GO" id="GO:0002250">
    <property type="term" value="P:adaptive immune response"/>
    <property type="evidence" value="ECO:0007669"/>
    <property type="project" value="UniProtKB-KW"/>
</dbReference>
<protein>
    <submittedName>
        <fullName evidence="7">Uncharacterized protein LOC129339975</fullName>
    </submittedName>
</protein>
<evidence type="ECO:0000256" key="4">
    <source>
        <dbReference type="SAM" id="SignalP"/>
    </source>
</evidence>
<dbReference type="FunFam" id="2.60.40.10:FF:002426">
    <property type="entry name" value="Immunoglobulin heavy variable V15-2"/>
    <property type="match status" value="1"/>
</dbReference>
<dbReference type="InterPro" id="IPR036179">
    <property type="entry name" value="Ig-like_dom_sf"/>
</dbReference>
<feature type="domain" description="Ig-like" evidence="5">
    <location>
        <begin position="15"/>
        <end position="120"/>
    </location>
</feature>
<dbReference type="Gene3D" id="2.60.40.10">
    <property type="entry name" value="Immunoglobulins"/>
    <property type="match status" value="2"/>
</dbReference>
<evidence type="ECO:0000313" key="7">
    <source>
        <dbReference type="RefSeq" id="XP_054850505.1"/>
    </source>
</evidence>
<sequence length="370" mass="40207">MKCLICSLVFLTLGPFCVRAEVQLVQSGPGVVKPGETLSLTCTVSFSDASKRIGDYYWHWVRQPPGKVLEWMGRIDPEDDSTVYAPAFQPRISISADSSTNKIHIQLTSSTAADTATYYCARETHPGLQCKSPSCKSPDKLLLFKYQHPKSLCASAVSISLGRKERVDKKGEEMGSVLILLILLGMAPDLSSSLQLTESGPGTVKPGESFKLTCAVSGAQVNGNYWDWIRQPPGKGLLWIGRISSSGGTKYNPAFSSRMSITRDTSRNEVYLQLSSLRAADTATYYCARDTEEQSSGASRQKPRSDSTTHREVLFSLAGPSCLNSIILYTSTVGLSPPSAISWNRELPEIGLKRLGDIRNAAAGGTSDYN</sequence>
<feature type="chain" id="PRO_5041684450" evidence="4">
    <location>
        <begin position="21"/>
        <end position="370"/>
    </location>
</feature>
<evidence type="ECO:0000256" key="1">
    <source>
        <dbReference type="ARBA" id="ARBA00022859"/>
    </source>
</evidence>
<dbReference type="SUPFAM" id="SSF48726">
    <property type="entry name" value="Immunoglobulin"/>
    <property type="match status" value="2"/>
</dbReference>
<dbReference type="InterPro" id="IPR013106">
    <property type="entry name" value="Ig_V-set"/>
</dbReference>
<dbReference type="Proteomes" id="UP001190640">
    <property type="component" value="Chromosome 12"/>
</dbReference>
<keyword evidence="4" id="KW-0732">Signal</keyword>
<keyword evidence="3" id="KW-1280">Immunoglobulin</keyword>
<dbReference type="KEGG" id="emc:129339975"/>
<evidence type="ECO:0000259" key="5">
    <source>
        <dbReference type="PROSITE" id="PS50835"/>
    </source>
</evidence>
<name>A0AA97LC24_EUBMA</name>
<dbReference type="RefSeq" id="XP_054850505.1">
    <property type="nucleotide sequence ID" value="XM_054994530.1"/>
</dbReference>
<proteinExistence type="predicted"/>
<evidence type="ECO:0000256" key="2">
    <source>
        <dbReference type="ARBA" id="ARBA00023130"/>
    </source>
</evidence>
<dbReference type="SMART" id="SM00406">
    <property type="entry name" value="IGv"/>
    <property type="match status" value="2"/>
</dbReference>
<dbReference type="InterPro" id="IPR003599">
    <property type="entry name" value="Ig_sub"/>
</dbReference>
<organism evidence="6 7">
    <name type="scientific">Eublepharis macularius</name>
    <name type="common">Leopard gecko</name>
    <name type="synonym">Cyrtodactylus macularius</name>
    <dbReference type="NCBI Taxonomy" id="481883"/>
    <lineage>
        <taxon>Eukaryota</taxon>
        <taxon>Metazoa</taxon>
        <taxon>Chordata</taxon>
        <taxon>Craniata</taxon>
        <taxon>Vertebrata</taxon>
        <taxon>Euteleostomi</taxon>
        <taxon>Lepidosauria</taxon>
        <taxon>Squamata</taxon>
        <taxon>Bifurcata</taxon>
        <taxon>Gekkota</taxon>
        <taxon>Eublepharidae</taxon>
        <taxon>Eublepharinae</taxon>
        <taxon>Eublepharis</taxon>
    </lineage>
</organism>
<dbReference type="FunFam" id="2.60.40.10:FF:001878">
    <property type="entry name" value="Immunoglobulin heavy variable 1-4"/>
    <property type="match status" value="1"/>
</dbReference>
<dbReference type="GO" id="GO:0019814">
    <property type="term" value="C:immunoglobulin complex"/>
    <property type="evidence" value="ECO:0007669"/>
    <property type="project" value="UniProtKB-KW"/>
</dbReference>
<dbReference type="GeneID" id="129339975"/>
<dbReference type="InterPro" id="IPR050199">
    <property type="entry name" value="IgHV"/>
</dbReference>
<keyword evidence="1" id="KW-0391">Immunity</keyword>
<evidence type="ECO:0000256" key="3">
    <source>
        <dbReference type="ARBA" id="ARBA00043265"/>
    </source>
</evidence>
<feature type="signal peptide" evidence="4">
    <location>
        <begin position="1"/>
        <end position="20"/>
    </location>
</feature>
<dbReference type="SMART" id="SM00409">
    <property type="entry name" value="IG"/>
    <property type="match status" value="2"/>
</dbReference>
<feature type="domain" description="Ig-like" evidence="5">
    <location>
        <begin position="188"/>
        <end position="305"/>
    </location>
</feature>
<dbReference type="AlphaFoldDB" id="A0AA97LC24"/>
<accession>A0AA97LC24</accession>
<keyword evidence="6" id="KW-1185">Reference proteome</keyword>
<dbReference type="PANTHER" id="PTHR23266">
    <property type="entry name" value="IMMUNOGLOBULIN HEAVY CHAIN"/>
    <property type="match status" value="1"/>
</dbReference>
<dbReference type="Pfam" id="PF07686">
    <property type="entry name" value="V-set"/>
    <property type="match status" value="2"/>
</dbReference>
<dbReference type="PROSITE" id="PS50835">
    <property type="entry name" value="IG_LIKE"/>
    <property type="match status" value="2"/>
</dbReference>
<keyword evidence="2" id="KW-1064">Adaptive immunity</keyword>
<reference evidence="7" key="1">
    <citation type="submission" date="2025-08" db="UniProtKB">
        <authorList>
            <consortium name="RefSeq"/>
        </authorList>
    </citation>
    <scope>IDENTIFICATION</scope>
    <source>
        <tissue evidence="7">Blood</tissue>
    </source>
</reference>